<sequence>MASNLSIDLDQLPEDVSISTMTITCKIKTEFNVTNIGKYIDLKYNSIVTVKHGACDDKTTNRSLVFKKQTAQKYKKKKKSFYNQITIIIRTKKNAKGTNVKLFTNGAIQMTGVKSVEGMTEALTQTFNELKVVKAVLDPKTNKIIEKPFITNKDMLDVKNIFDLKICMINSNFDVGFNIDRDKLFDLLRGNNIECTFDPIIHACVNIKYEHSDKTISIFVFESGAVIITGARSGTQIVAAYTFINKYLLKHYNYINKNNSLTNSTILEFLKAGDKEIKEASFE</sequence>
<comment type="similarity">
    <text evidence="1">Belongs to the TBP family.</text>
</comment>
<gene>
    <name evidence="4" type="ORF">Hyperionvirus33_15</name>
</gene>
<keyword evidence="3" id="KW-0804">Transcription</keyword>
<dbReference type="SUPFAM" id="SSF55945">
    <property type="entry name" value="TATA-box binding protein-like"/>
    <property type="match status" value="1"/>
</dbReference>
<evidence type="ECO:0000256" key="1">
    <source>
        <dbReference type="ARBA" id="ARBA00005560"/>
    </source>
</evidence>
<dbReference type="GO" id="GO:0003677">
    <property type="term" value="F:DNA binding"/>
    <property type="evidence" value="ECO:0007669"/>
    <property type="project" value="UniProtKB-KW"/>
</dbReference>
<dbReference type="InterPro" id="IPR012295">
    <property type="entry name" value="TBP_dom_sf"/>
</dbReference>
<dbReference type="EMBL" id="MK072415">
    <property type="protein sequence ID" value="AYV84672.1"/>
    <property type="molecule type" value="Genomic_DNA"/>
</dbReference>
<dbReference type="Gene3D" id="3.30.310.10">
    <property type="entry name" value="TATA-Binding Protein"/>
    <property type="match status" value="1"/>
</dbReference>
<proteinExistence type="inferred from homology"/>
<reference evidence="4" key="1">
    <citation type="submission" date="2018-10" db="EMBL/GenBank/DDBJ databases">
        <title>Hidden diversity of soil giant viruses.</title>
        <authorList>
            <person name="Schulz F."/>
            <person name="Alteio L."/>
            <person name="Goudeau D."/>
            <person name="Ryan E.M."/>
            <person name="Malmstrom R.R."/>
            <person name="Blanchard J."/>
            <person name="Woyke T."/>
        </authorList>
    </citation>
    <scope>NUCLEOTIDE SEQUENCE</scope>
    <source>
        <strain evidence="4">HYV1</strain>
    </source>
</reference>
<dbReference type="Pfam" id="PF00352">
    <property type="entry name" value="TBP"/>
    <property type="match status" value="1"/>
</dbReference>
<keyword evidence="2" id="KW-0238">DNA-binding</keyword>
<name>A0A3G5AC08_9VIRU</name>
<dbReference type="InterPro" id="IPR000814">
    <property type="entry name" value="TBP"/>
</dbReference>
<organism evidence="4">
    <name type="scientific">Hyperionvirus sp</name>
    <dbReference type="NCBI Taxonomy" id="2487770"/>
    <lineage>
        <taxon>Viruses</taxon>
        <taxon>Varidnaviria</taxon>
        <taxon>Bamfordvirae</taxon>
        <taxon>Nucleocytoviricota</taxon>
        <taxon>Megaviricetes</taxon>
        <taxon>Imitervirales</taxon>
        <taxon>Mimiviridae</taxon>
        <taxon>Klosneuvirinae</taxon>
    </lineage>
</organism>
<accession>A0A3G5AC08</accession>
<evidence type="ECO:0000256" key="3">
    <source>
        <dbReference type="ARBA" id="ARBA00023163"/>
    </source>
</evidence>
<evidence type="ECO:0000256" key="2">
    <source>
        <dbReference type="ARBA" id="ARBA00023125"/>
    </source>
</evidence>
<protein>
    <submittedName>
        <fullName evidence="4">TATA box binding protein</fullName>
    </submittedName>
</protein>
<evidence type="ECO:0000313" key="4">
    <source>
        <dbReference type="EMBL" id="AYV84672.1"/>
    </source>
</evidence>
<dbReference type="GO" id="GO:0006352">
    <property type="term" value="P:DNA-templated transcription initiation"/>
    <property type="evidence" value="ECO:0007669"/>
    <property type="project" value="InterPro"/>
</dbReference>